<dbReference type="OrthoDB" id="9518664at2759"/>
<dbReference type="SUPFAM" id="SSF56574">
    <property type="entry name" value="Serpins"/>
    <property type="match status" value="2"/>
</dbReference>
<dbReference type="Gene3D" id="2.30.39.10">
    <property type="entry name" value="Alpha-1-antitrypsin, domain 1"/>
    <property type="match status" value="2"/>
</dbReference>
<evidence type="ECO:0000256" key="1">
    <source>
        <dbReference type="RuleBase" id="RU000411"/>
    </source>
</evidence>
<evidence type="ECO:0000313" key="5">
    <source>
        <dbReference type="Proteomes" id="UP000274131"/>
    </source>
</evidence>
<dbReference type="PANTHER" id="PTHR11461">
    <property type="entry name" value="SERINE PROTEASE INHIBITOR, SERPIN"/>
    <property type="match status" value="1"/>
</dbReference>
<gene>
    <name evidence="4" type="ORF">EVEC_LOCUS3840</name>
</gene>
<evidence type="ECO:0000256" key="2">
    <source>
        <dbReference type="SAM" id="Phobius"/>
    </source>
</evidence>
<dbReference type="Proteomes" id="UP000274131">
    <property type="component" value="Unassembled WGS sequence"/>
</dbReference>
<proteinExistence type="inferred from homology"/>
<dbReference type="InterPro" id="IPR042185">
    <property type="entry name" value="Serpin_sf_2"/>
</dbReference>
<evidence type="ECO:0000259" key="3">
    <source>
        <dbReference type="SMART" id="SM00093"/>
    </source>
</evidence>
<dbReference type="EMBL" id="UXUI01007697">
    <property type="protein sequence ID" value="VDD88737.1"/>
    <property type="molecule type" value="Genomic_DNA"/>
</dbReference>
<dbReference type="InterPro" id="IPR036186">
    <property type="entry name" value="Serpin_sf"/>
</dbReference>
<dbReference type="InterPro" id="IPR023796">
    <property type="entry name" value="Serpin_dom"/>
</dbReference>
<keyword evidence="2" id="KW-1133">Transmembrane helix</keyword>
<accession>A0A0N4V2B4</accession>
<keyword evidence="5" id="KW-1185">Reference proteome</keyword>
<dbReference type="PANTHER" id="PTHR11461:SF342">
    <property type="entry name" value="SERINE PROTEASE INHIBITOR 28DC"/>
    <property type="match status" value="1"/>
</dbReference>
<sequence length="742" mass="83664">MTTDIQIAQADYTLGLLREAAVPNVTMVLSAFSITSALAVVYLGAGGNTKEEIRKVLAKGDFFCLGSSDDDFHRYVSQNIKGIAKGSDEYTLTTANRLFYNQNLKLREDYVNAVQTMYSGQLESIDFSESTRATAKINNWVEKQTKSKIKNLVKPGIINSALRLMVINAVYFKGDWASKFQKALTVKKPFYNAEQQKQEVDMMQKLDHFDYYEDSDVQVLGIPYKGNEVTMFILLPVEKFGLAKLFEKINGKMLMDYTMEAVETKVQVQIPKFRIEKEYELNQVLSKMGMPEAFSSNANFSKMSSEPLFISYVIHKAFIEVNEEGTEAAAATAIGMTRSSFIRPVQSPPKFIADHPFAFIIAKNGNILFAGKYHWKMAAGMAVDQMDYTLGLLRDAAAPNVSMILSSFSITTALALVYLGADGNTKIEMHDLLAKSSSDDEFHNYISQNVEEIGKESDRYTLTIANRLFYKKEFTMKEDYVNAVQTKYFGQLESFDSSQPTATAARINSWVEKETNSKIKNIAQPDIIGPDSRLLVLNAVYFKANWESPFQKESTEKKPFYVAEGEHREVDMMQAVSDFYYYKDEDVQVLGIPYVGGKIKMLILLPAEKFGLHKLLTNTDGKKLFKYVNEVSWTRVQVEIPKFRLEKEYELNNVLTKMGMVEAFSSNANFSKMTTEGIFISKMIHKTFIQVDEEGTEAAAATINVVAGSAPIRTEPPKFIADHPFAFFIAKNSTILFAGKHY</sequence>
<dbReference type="Pfam" id="PF00079">
    <property type="entry name" value="Serpin"/>
    <property type="match status" value="2"/>
</dbReference>
<keyword evidence="2" id="KW-0812">Transmembrane</keyword>
<reference evidence="4 5" key="2">
    <citation type="submission" date="2018-10" db="EMBL/GenBank/DDBJ databases">
        <authorList>
            <consortium name="Pathogen Informatics"/>
        </authorList>
    </citation>
    <scope>NUCLEOTIDE SEQUENCE [LARGE SCALE GENOMIC DNA]</scope>
</reference>
<organism evidence="6">
    <name type="scientific">Enterobius vermicularis</name>
    <name type="common">Human pinworm</name>
    <dbReference type="NCBI Taxonomy" id="51028"/>
    <lineage>
        <taxon>Eukaryota</taxon>
        <taxon>Metazoa</taxon>
        <taxon>Ecdysozoa</taxon>
        <taxon>Nematoda</taxon>
        <taxon>Chromadorea</taxon>
        <taxon>Rhabditida</taxon>
        <taxon>Spirurina</taxon>
        <taxon>Oxyuridomorpha</taxon>
        <taxon>Oxyuroidea</taxon>
        <taxon>Oxyuridae</taxon>
        <taxon>Enterobius</taxon>
    </lineage>
</organism>
<protein>
    <submittedName>
        <fullName evidence="6">SERPIN domain-containing protein</fullName>
    </submittedName>
</protein>
<dbReference type="SMART" id="SM00093">
    <property type="entry name" value="SERPIN"/>
    <property type="match status" value="2"/>
</dbReference>
<dbReference type="WBParaSite" id="EVEC_0000413201-mRNA-1">
    <property type="protein sequence ID" value="EVEC_0000413201-mRNA-1"/>
    <property type="gene ID" value="EVEC_0000413201"/>
</dbReference>
<dbReference type="CDD" id="cd00172">
    <property type="entry name" value="serpin"/>
    <property type="match status" value="1"/>
</dbReference>
<keyword evidence="2" id="KW-0472">Membrane</keyword>
<comment type="similarity">
    <text evidence="1">Belongs to the serpin family.</text>
</comment>
<feature type="transmembrane region" description="Helical" evidence="2">
    <location>
        <begin position="25"/>
        <end position="45"/>
    </location>
</feature>
<reference evidence="6" key="1">
    <citation type="submission" date="2017-02" db="UniProtKB">
        <authorList>
            <consortium name="WormBaseParasite"/>
        </authorList>
    </citation>
    <scope>IDENTIFICATION</scope>
</reference>
<dbReference type="GO" id="GO:0005615">
    <property type="term" value="C:extracellular space"/>
    <property type="evidence" value="ECO:0007669"/>
    <property type="project" value="InterPro"/>
</dbReference>
<dbReference type="GO" id="GO:0004867">
    <property type="term" value="F:serine-type endopeptidase inhibitor activity"/>
    <property type="evidence" value="ECO:0007669"/>
    <property type="project" value="InterPro"/>
</dbReference>
<dbReference type="AlphaFoldDB" id="A0A0N4V2B4"/>
<feature type="domain" description="Serpin" evidence="3">
    <location>
        <begin position="390"/>
        <end position="740"/>
    </location>
</feature>
<feature type="domain" description="Serpin" evidence="3">
    <location>
        <begin position="14"/>
        <end position="376"/>
    </location>
</feature>
<dbReference type="STRING" id="51028.A0A0N4V2B4"/>
<name>A0A0N4V2B4_ENTVE</name>
<dbReference type="InterPro" id="IPR000215">
    <property type="entry name" value="Serpin_fam"/>
</dbReference>
<evidence type="ECO:0000313" key="6">
    <source>
        <dbReference type="WBParaSite" id="EVEC_0000413201-mRNA-1"/>
    </source>
</evidence>
<evidence type="ECO:0000313" key="4">
    <source>
        <dbReference type="EMBL" id="VDD88737.1"/>
    </source>
</evidence>
<dbReference type="Gene3D" id="3.30.497.10">
    <property type="entry name" value="Antithrombin, subunit I, domain 2"/>
    <property type="match status" value="2"/>
</dbReference>
<dbReference type="InterPro" id="IPR042178">
    <property type="entry name" value="Serpin_sf_1"/>
</dbReference>